<dbReference type="Proteomes" id="UP000315589">
    <property type="component" value="Unassembled WGS sequence"/>
</dbReference>
<name>A0A554LHJ7_9BACT</name>
<feature type="non-terminal residue" evidence="1">
    <location>
        <position position="1"/>
    </location>
</feature>
<comment type="caution">
    <text evidence="1">The sequence shown here is derived from an EMBL/GenBank/DDBJ whole genome shotgun (WGS) entry which is preliminary data.</text>
</comment>
<gene>
    <name evidence="1" type="ORF">CEN91_489</name>
</gene>
<reference evidence="1 2" key="1">
    <citation type="submission" date="2017-07" db="EMBL/GenBank/DDBJ databases">
        <title>Mechanisms for carbon and nitrogen cycling indicate functional differentiation within the Candidate Phyla Radiation.</title>
        <authorList>
            <person name="Danczak R.E."/>
            <person name="Johnston M.D."/>
            <person name="Kenah C."/>
            <person name="Slattery M."/>
            <person name="Wrighton K.C."/>
            <person name="Wilkins M.J."/>
        </authorList>
    </citation>
    <scope>NUCLEOTIDE SEQUENCE [LARGE SCALE GENOMIC DNA]</scope>
    <source>
        <strain evidence="1">Licking1014_85</strain>
    </source>
</reference>
<protein>
    <submittedName>
        <fullName evidence="1">Uncharacterized protein</fullName>
    </submittedName>
</protein>
<sequence length="37" mass="4231">ELIAKFSKKGRKSSLEDIFLDLTGKEFAQENEEAEND</sequence>
<accession>A0A554LHJ7</accession>
<proteinExistence type="predicted"/>
<dbReference type="EMBL" id="VMGI01000071">
    <property type="protein sequence ID" value="TSC92320.1"/>
    <property type="molecule type" value="Genomic_DNA"/>
</dbReference>
<dbReference type="AlphaFoldDB" id="A0A554LHJ7"/>
<evidence type="ECO:0000313" key="2">
    <source>
        <dbReference type="Proteomes" id="UP000315589"/>
    </source>
</evidence>
<organism evidence="1 2">
    <name type="scientific">Candidatus Berkelbacteria bacterium Licking1014_85</name>
    <dbReference type="NCBI Taxonomy" id="2017148"/>
    <lineage>
        <taxon>Bacteria</taxon>
        <taxon>Candidatus Berkelbacteria</taxon>
    </lineage>
</organism>
<evidence type="ECO:0000313" key="1">
    <source>
        <dbReference type="EMBL" id="TSC92320.1"/>
    </source>
</evidence>